<evidence type="ECO:0000313" key="5">
    <source>
        <dbReference type="Proteomes" id="UP000030745"/>
    </source>
</evidence>
<dbReference type="VEuPathDB" id="FungiDB:SPRG_10435"/>
<feature type="region of interest" description="Disordered" evidence="2">
    <location>
        <begin position="303"/>
        <end position="354"/>
    </location>
</feature>
<feature type="compositionally biased region" description="Polar residues" evidence="2">
    <location>
        <begin position="317"/>
        <end position="331"/>
    </location>
</feature>
<reference evidence="4 5" key="1">
    <citation type="journal article" date="2013" name="PLoS Genet.">
        <title>Distinctive expansion of potential virulence genes in the genome of the oomycete fish pathogen Saprolegnia parasitica.</title>
        <authorList>
            <person name="Jiang R.H."/>
            <person name="de Bruijn I."/>
            <person name="Haas B.J."/>
            <person name="Belmonte R."/>
            <person name="Lobach L."/>
            <person name="Christie J."/>
            <person name="van den Ackerveken G."/>
            <person name="Bottin A."/>
            <person name="Bulone V."/>
            <person name="Diaz-Moreno S.M."/>
            <person name="Dumas B."/>
            <person name="Fan L."/>
            <person name="Gaulin E."/>
            <person name="Govers F."/>
            <person name="Grenville-Briggs L.J."/>
            <person name="Horner N.R."/>
            <person name="Levin J.Z."/>
            <person name="Mammella M."/>
            <person name="Meijer H.J."/>
            <person name="Morris P."/>
            <person name="Nusbaum C."/>
            <person name="Oome S."/>
            <person name="Phillips A.J."/>
            <person name="van Rooyen D."/>
            <person name="Rzeszutek E."/>
            <person name="Saraiva M."/>
            <person name="Secombes C.J."/>
            <person name="Seidl M.F."/>
            <person name="Snel B."/>
            <person name="Stassen J.H."/>
            <person name="Sykes S."/>
            <person name="Tripathy S."/>
            <person name="van den Berg H."/>
            <person name="Vega-Arreguin J.C."/>
            <person name="Wawra S."/>
            <person name="Young S.K."/>
            <person name="Zeng Q."/>
            <person name="Dieguez-Uribeondo J."/>
            <person name="Russ C."/>
            <person name="Tyler B.M."/>
            <person name="van West P."/>
        </authorList>
    </citation>
    <scope>NUCLEOTIDE SEQUENCE [LARGE SCALE GENOMIC DNA]</scope>
    <source>
        <strain evidence="4 5">CBS 223.65</strain>
    </source>
</reference>
<dbReference type="InterPro" id="IPR043151">
    <property type="entry name" value="BAH_sf"/>
</dbReference>
<dbReference type="Gene3D" id="2.30.30.490">
    <property type="match status" value="1"/>
</dbReference>
<dbReference type="GO" id="GO:0003682">
    <property type="term" value="F:chromatin binding"/>
    <property type="evidence" value="ECO:0007669"/>
    <property type="project" value="InterPro"/>
</dbReference>
<dbReference type="EMBL" id="KK583243">
    <property type="protein sequence ID" value="KDO24358.1"/>
    <property type="molecule type" value="Genomic_DNA"/>
</dbReference>
<dbReference type="AlphaFoldDB" id="A0A067C1F9"/>
<protein>
    <recommendedName>
        <fullName evidence="3">BAH domain-containing protein</fullName>
    </recommendedName>
</protein>
<evidence type="ECO:0000259" key="3">
    <source>
        <dbReference type="PROSITE" id="PS51038"/>
    </source>
</evidence>
<dbReference type="PROSITE" id="PS51038">
    <property type="entry name" value="BAH"/>
    <property type="match status" value="1"/>
</dbReference>
<name>A0A067C1F9_SAPPC</name>
<proteinExistence type="predicted"/>
<organism evidence="4 5">
    <name type="scientific">Saprolegnia parasitica (strain CBS 223.65)</name>
    <dbReference type="NCBI Taxonomy" id="695850"/>
    <lineage>
        <taxon>Eukaryota</taxon>
        <taxon>Sar</taxon>
        <taxon>Stramenopiles</taxon>
        <taxon>Oomycota</taxon>
        <taxon>Saprolegniomycetes</taxon>
        <taxon>Saprolegniales</taxon>
        <taxon>Saprolegniaceae</taxon>
        <taxon>Saprolegnia</taxon>
    </lineage>
</organism>
<evidence type="ECO:0000256" key="2">
    <source>
        <dbReference type="SAM" id="MobiDB-lite"/>
    </source>
</evidence>
<sequence>MPRYVTIQGPVHGPRSGRCEYRVGDHVEIAGRKGESAVIYVAEIIGLHADGFTGKYYYFPSDLDEKTMAQFPTHPGNHISSARDTDIVDLKTEDNEIFASPFSGDAPMAAILQRCYVVQSMPLRQFKDEPLHTYLCRYAYAPSAFPSPFVKIDADDAEPVNCRLGPNHQADIPPFEPKPPLDAKPSLNRRWVPKLARRQVKTYLAVAHVLQLAIGNIAYAWNPKSKEQIPVVLREYLPIDGQFRVTFIDGTGGASLVDGDMVRGLVAPDEVLFALHDADYDATSALQTVATWISKRSVDMVKDMAEDSESGESDSSATSPRQHTERQTTLFKQRLAKQRQQAPPPTKRQRKVDQ</sequence>
<dbReference type="GeneID" id="24132545"/>
<dbReference type="InterPro" id="IPR001025">
    <property type="entry name" value="BAH_dom"/>
</dbReference>
<dbReference type="OMA" id="ATWISKR"/>
<dbReference type="RefSeq" id="XP_012204952.1">
    <property type="nucleotide sequence ID" value="XM_012349562.1"/>
</dbReference>
<evidence type="ECO:0000313" key="4">
    <source>
        <dbReference type="EMBL" id="KDO24358.1"/>
    </source>
</evidence>
<feature type="domain" description="BAH" evidence="3">
    <location>
        <begin position="19"/>
        <end position="151"/>
    </location>
</feature>
<dbReference type="OrthoDB" id="64872at2759"/>
<dbReference type="Proteomes" id="UP000030745">
    <property type="component" value="Unassembled WGS sequence"/>
</dbReference>
<dbReference type="KEGG" id="spar:SPRG_10435"/>
<keyword evidence="1" id="KW-0539">Nucleus</keyword>
<gene>
    <name evidence="4" type="ORF">SPRG_10435</name>
</gene>
<keyword evidence="5" id="KW-1185">Reference proteome</keyword>
<dbReference type="SMART" id="SM01189">
    <property type="entry name" value="ELM2"/>
    <property type="match status" value="1"/>
</dbReference>
<dbReference type="InterPro" id="IPR000949">
    <property type="entry name" value="ELM2_dom"/>
</dbReference>
<evidence type="ECO:0000256" key="1">
    <source>
        <dbReference type="ARBA" id="ARBA00023242"/>
    </source>
</evidence>
<dbReference type="Pfam" id="PF01448">
    <property type="entry name" value="ELM2"/>
    <property type="match status" value="1"/>
</dbReference>
<accession>A0A067C1F9</accession>